<gene>
    <name evidence="2" type="ORF">EUB48_04975</name>
</gene>
<evidence type="ECO:0000256" key="1">
    <source>
        <dbReference type="SAM" id="MobiDB-lite"/>
    </source>
</evidence>
<feature type="compositionally biased region" description="Polar residues" evidence="1">
    <location>
        <begin position="161"/>
        <end position="175"/>
    </location>
</feature>
<feature type="compositionally biased region" description="Basic and acidic residues" evidence="1">
    <location>
        <begin position="12"/>
        <end position="21"/>
    </location>
</feature>
<dbReference type="AlphaFoldDB" id="A0A515D8J0"/>
<feature type="region of interest" description="Disordered" evidence="1">
    <location>
        <begin position="1"/>
        <end position="74"/>
    </location>
</feature>
<dbReference type="OrthoDB" id="8776025at2"/>
<dbReference type="InterPro" id="IPR021735">
    <property type="entry name" value="DUF3306"/>
</dbReference>
<evidence type="ECO:0000313" key="3">
    <source>
        <dbReference type="Proteomes" id="UP000316798"/>
    </source>
</evidence>
<name>A0A515D8J0_9BURK</name>
<sequence length="226" mass="24080">MTDGFLGRWSRRKADAREGKPLPEPAPPPVAPESPPAPSADDPATKAGLEATAAVATDVSVPPQSPPLSLDDVKSLTPTSNFTPFMESGVTPEVRNAAMKKLFADPHYNVMDRLDTYIDDYSQPDPIPAAMLRQMVGAKFLKLFGGEENQHTTVRDDADNPTVQSVAQFGGTTDQPTEEDLSQPAPAQTLASAPAHEPSPPDHADTHLRLQPDDAAGVEDPRRGAS</sequence>
<dbReference type="RefSeq" id="WP_142817885.1">
    <property type="nucleotide sequence ID" value="NZ_CP035503.1"/>
</dbReference>
<feature type="compositionally biased region" description="Basic and acidic residues" evidence="1">
    <location>
        <begin position="199"/>
        <end position="212"/>
    </location>
</feature>
<dbReference type="Pfam" id="PF11748">
    <property type="entry name" value="DUF3306"/>
    <property type="match status" value="1"/>
</dbReference>
<dbReference type="Proteomes" id="UP000316798">
    <property type="component" value="Chromosome"/>
</dbReference>
<accession>A0A515D8J0</accession>
<evidence type="ECO:0000313" key="2">
    <source>
        <dbReference type="EMBL" id="QDL36723.1"/>
    </source>
</evidence>
<dbReference type="KEGG" id="rhf:EUB48_04975"/>
<proteinExistence type="predicted"/>
<feature type="compositionally biased region" description="Pro residues" evidence="1">
    <location>
        <begin position="22"/>
        <end position="38"/>
    </location>
</feature>
<keyword evidence="3" id="KW-1185">Reference proteome</keyword>
<reference evidence="2 3" key="1">
    <citation type="submission" date="2019-01" db="EMBL/GenBank/DDBJ databases">
        <title>Genomic insights into a novel species Rhodoferax sp.</title>
        <authorList>
            <person name="Jin L."/>
        </authorList>
    </citation>
    <scope>NUCLEOTIDE SEQUENCE [LARGE SCALE GENOMIC DNA]</scope>
    <source>
        <strain evidence="2 3">CHu59-6-5</strain>
    </source>
</reference>
<dbReference type="EMBL" id="CP035503">
    <property type="protein sequence ID" value="QDL36723.1"/>
    <property type="molecule type" value="Genomic_DNA"/>
</dbReference>
<feature type="compositionally biased region" description="Low complexity" evidence="1">
    <location>
        <begin position="58"/>
        <end position="70"/>
    </location>
</feature>
<feature type="region of interest" description="Disordered" evidence="1">
    <location>
        <begin position="152"/>
        <end position="226"/>
    </location>
</feature>
<organism evidence="2 3">
    <name type="scientific">Rhodoferax sediminis</name>
    <dbReference type="NCBI Taxonomy" id="2509614"/>
    <lineage>
        <taxon>Bacteria</taxon>
        <taxon>Pseudomonadati</taxon>
        <taxon>Pseudomonadota</taxon>
        <taxon>Betaproteobacteria</taxon>
        <taxon>Burkholderiales</taxon>
        <taxon>Comamonadaceae</taxon>
        <taxon>Rhodoferax</taxon>
    </lineage>
</organism>
<protein>
    <submittedName>
        <fullName evidence="2">DUF3306 domain-containing protein</fullName>
    </submittedName>
</protein>